<evidence type="ECO:0000313" key="3">
    <source>
        <dbReference type="Proteomes" id="UP001551329"/>
    </source>
</evidence>
<dbReference type="Proteomes" id="UP001551329">
    <property type="component" value="Unassembled WGS sequence"/>
</dbReference>
<comment type="caution">
    <text evidence="2">The sequence shown here is derived from an EMBL/GenBank/DDBJ whole genome shotgun (WGS) entry which is preliminary data.</text>
</comment>
<gene>
    <name evidence="2" type="ORF">AB0A88_31985</name>
</gene>
<sequence length="608" mass="66117">MAIFRRRTKDGPLLPEQPDGSVTPRSITAAAMPMAGPGVKIADRARKQNANSDWQRQGWYFYDVIGELRAPLVWIANAVSQADLHATELDPATGKPTGPSENPTAVKAAAQVLGGAAKRATLLKVLALCWQVPGEAWVIVRPRAAGMPDEWIVLPPSQVTTKGTGATASWQYRDPKLGTDVPLDARSRLFRVWSPHPADFIQADSAVRPALPICREIEQSSQTISAQLNSRIALAPFMLLADELDYPRGEHETSALALMDEVLAASEASIQQPGTPAAIVPLAINAPSDMIASGGALSFVSPTTEFIQGLDELRDKAIDRLAATLDMPKSVAAGSQDESNHWSAWQVEESTYKIFIEPLLRELGDALTEQWFRPALVAMGMTPDAAATYEIGWDTTNIVARPDDRETLESLYDKNLISDEYMLTENGIPLDAMPDEAERERRLLEKLVISSPAILSEPGVAEALGMPELAAAQASAAEEAPEQQQDEPRALPATQGAEPEPEAVPDGLTAAAELLVFDALSRAGGRLLTRENRGQFVSTPKHELHTVIQAAPFDSERLLEGSFQFVQPVAEAFGWDATRLRERLEEYVGGRLLRQAGHDRAVLRSYLR</sequence>
<evidence type="ECO:0000313" key="2">
    <source>
        <dbReference type="EMBL" id="MEU7074723.1"/>
    </source>
</evidence>
<organism evidence="2 3">
    <name type="scientific">Streptomyces narbonensis</name>
    <dbReference type="NCBI Taxonomy" id="67333"/>
    <lineage>
        <taxon>Bacteria</taxon>
        <taxon>Bacillati</taxon>
        <taxon>Actinomycetota</taxon>
        <taxon>Actinomycetes</taxon>
        <taxon>Kitasatosporales</taxon>
        <taxon>Streptomycetaceae</taxon>
        <taxon>Streptomyces</taxon>
    </lineage>
</organism>
<protein>
    <recommendedName>
        <fullName evidence="4">Portal protein</fullName>
    </recommendedName>
</protein>
<name>A0ABV3CJS9_9ACTN</name>
<evidence type="ECO:0008006" key="4">
    <source>
        <dbReference type="Google" id="ProtNLM"/>
    </source>
</evidence>
<reference evidence="2 3" key="1">
    <citation type="submission" date="2024-06" db="EMBL/GenBank/DDBJ databases">
        <title>The Natural Products Discovery Center: Release of the First 8490 Sequenced Strains for Exploring Actinobacteria Biosynthetic Diversity.</title>
        <authorList>
            <person name="Kalkreuter E."/>
            <person name="Kautsar S.A."/>
            <person name="Yang D."/>
            <person name="Bader C.D."/>
            <person name="Teijaro C.N."/>
            <person name="Fluegel L."/>
            <person name="Davis C.M."/>
            <person name="Simpson J.R."/>
            <person name="Lauterbach L."/>
            <person name="Steele A.D."/>
            <person name="Gui C."/>
            <person name="Meng S."/>
            <person name="Li G."/>
            <person name="Viehrig K."/>
            <person name="Ye F."/>
            <person name="Su P."/>
            <person name="Kiefer A.F."/>
            <person name="Nichols A."/>
            <person name="Cepeda A.J."/>
            <person name="Yan W."/>
            <person name="Fan B."/>
            <person name="Jiang Y."/>
            <person name="Adhikari A."/>
            <person name="Zheng C.-J."/>
            <person name="Schuster L."/>
            <person name="Cowan T.M."/>
            <person name="Smanski M.J."/>
            <person name="Chevrette M.G."/>
            <person name="De Carvalho L.P.S."/>
            <person name="Shen B."/>
        </authorList>
    </citation>
    <scope>NUCLEOTIDE SEQUENCE [LARGE SCALE GENOMIC DNA]</scope>
    <source>
        <strain evidence="2 3">NPDC045974</strain>
    </source>
</reference>
<keyword evidence="3" id="KW-1185">Reference proteome</keyword>
<feature type="region of interest" description="Disordered" evidence="1">
    <location>
        <begin position="1"/>
        <end position="24"/>
    </location>
</feature>
<feature type="region of interest" description="Disordered" evidence="1">
    <location>
        <begin position="471"/>
        <end position="504"/>
    </location>
</feature>
<dbReference type="EMBL" id="JBEZAE010000029">
    <property type="protein sequence ID" value="MEU7074723.1"/>
    <property type="molecule type" value="Genomic_DNA"/>
</dbReference>
<proteinExistence type="predicted"/>
<dbReference type="RefSeq" id="WP_358477242.1">
    <property type="nucleotide sequence ID" value="NZ_JBEZAE010000029.1"/>
</dbReference>
<accession>A0ABV3CJS9</accession>
<evidence type="ECO:0000256" key="1">
    <source>
        <dbReference type="SAM" id="MobiDB-lite"/>
    </source>
</evidence>